<dbReference type="PROSITE" id="PS51257">
    <property type="entry name" value="PROKAR_LIPOPROTEIN"/>
    <property type="match status" value="1"/>
</dbReference>
<evidence type="ECO:0000313" key="3">
    <source>
        <dbReference type="EMBL" id="KAG2304826.1"/>
    </source>
</evidence>
<accession>A0A8X7SEA2</accession>
<sequence length="100" mass="11055">MEKSNFLLVVISFGLLFACVIEATEKNFKDETSHLLWPRKLFRGEADPPPTRGPHKAAIVDVKPWSPSQRLVFGMLPKNVPIPPSGPSRGGSPPLRPRTV</sequence>
<proteinExistence type="predicted"/>
<organism evidence="3 4">
    <name type="scientific">Brassica carinata</name>
    <name type="common">Ethiopian mustard</name>
    <name type="synonym">Abyssinian cabbage</name>
    <dbReference type="NCBI Taxonomy" id="52824"/>
    <lineage>
        <taxon>Eukaryota</taxon>
        <taxon>Viridiplantae</taxon>
        <taxon>Streptophyta</taxon>
        <taxon>Embryophyta</taxon>
        <taxon>Tracheophyta</taxon>
        <taxon>Spermatophyta</taxon>
        <taxon>Magnoliopsida</taxon>
        <taxon>eudicotyledons</taxon>
        <taxon>Gunneridae</taxon>
        <taxon>Pentapetalae</taxon>
        <taxon>rosids</taxon>
        <taxon>malvids</taxon>
        <taxon>Brassicales</taxon>
        <taxon>Brassicaceae</taxon>
        <taxon>Brassiceae</taxon>
        <taxon>Brassica</taxon>
    </lineage>
</organism>
<dbReference type="AlphaFoldDB" id="A0A8X7SEA2"/>
<feature type="chain" id="PRO_5036456153" evidence="2">
    <location>
        <begin position="24"/>
        <end position="100"/>
    </location>
</feature>
<keyword evidence="2" id="KW-0732">Signal</keyword>
<evidence type="ECO:0000256" key="2">
    <source>
        <dbReference type="SAM" id="SignalP"/>
    </source>
</evidence>
<dbReference type="Proteomes" id="UP000886595">
    <property type="component" value="Unassembled WGS sequence"/>
</dbReference>
<evidence type="ECO:0000313" key="4">
    <source>
        <dbReference type="Proteomes" id="UP000886595"/>
    </source>
</evidence>
<dbReference type="EMBL" id="JAAMPC010000007">
    <property type="protein sequence ID" value="KAG2304826.1"/>
    <property type="molecule type" value="Genomic_DNA"/>
</dbReference>
<evidence type="ECO:0000256" key="1">
    <source>
        <dbReference type="SAM" id="MobiDB-lite"/>
    </source>
</evidence>
<reference evidence="3 4" key="1">
    <citation type="submission" date="2020-02" db="EMBL/GenBank/DDBJ databases">
        <authorList>
            <person name="Ma Q."/>
            <person name="Huang Y."/>
            <person name="Song X."/>
            <person name="Pei D."/>
        </authorList>
    </citation>
    <scope>NUCLEOTIDE SEQUENCE [LARGE SCALE GENOMIC DNA]</scope>
    <source>
        <strain evidence="3">Sxm20200214</strain>
        <tissue evidence="3">Leaf</tissue>
    </source>
</reference>
<feature type="signal peptide" evidence="2">
    <location>
        <begin position="1"/>
        <end position="23"/>
    </location>
</feature>
<protein>
    <submittedName>
        <fullName evidence="3">Uncharacterized protein</fullName>
    </submittedName>
</protein>
<keyword evidence="4" id="KW-1185">Reference proteome</keyword>
<feature type="region of interest" description="Disordered" evidence="1">
    <location>
        <begin position="78"/>
        <end position="100"/>
    </location>
</feature>
<name>A0A8X7SEA2_BRACI</name>
<dbReference type="OrthoDB" id="1113432at2759"/>
<feature type="compositionally biased region" description="Low complexity" evidence="1">
    <location>
        <begin position="90"/>
        <end position="100"/>
    </location>
</feature>
<gene>
    <name evidence="3" type="ORF">Bca52824_033477</name>
</gene>
<comment type="caution">
    <text evidence="3">The sequence shown here is derived from an EMBL/GenBank/DDBJ whole genome shotgun (WGS) entry which is preliminary data.</text>
</comment>